<reference evidence="2" key="1">
    <citation type="submission" date="2010-05" db="EMBL/GenBank/DDBJ databases">
        <title>The Genome Sequence of Magnaporthe poae strain ATCC 64411.</title>
        <authorList>
            <consortium name="The Broad Institute Genome Sequencing Platform"/>
            <consortium name="Broad Institute Genome Sequencing Center for Infectious Disease"/>
            <person name="Ma L.-J."/>
            <person name="Dead R."/>
            <person name="Young S."/>
            <person name="Zeng Q."/>
            <person name="Koehrsen M."/>
            <person name="Alvarado L."/>
            <person name="Berlin A."/>
            <person name="Chapman S.B."/>
            <person name="Chen Z."/>
            <person name="Freedman E."/>
            <person name="Gellesch M."/>
            <person name="Goldberg J."/>
            <person name="Griggs A."/>
            <person name="Gujja S."/>
            <person name="Heilman E.R."/>
            <person name="Heiman D."/>
            <person name="Hepburn T."/>
            <person name="Howarth C."/>
            <person name="Jen D."/>
            <person name="Larson L."/>
            <person name="Mehta T."/>
            <person name="Neiman D."/>
            <person name="Pearson M."/>
            <person name="Roberts A."/>
            <person name="Saif S."/>
            <person name="Shea T."/>
            <person name="Shenoy N."/>
            <person name="Sisk P."/>
            <person name="Stolte C."/>
            <person name="Sykes S."/>
            <person name="Walk T."/>
            <person name="White J."/>
            <person name="Yandava C."/>
            <person name="Haas B."/>
            <person name="Nusbaum C."/>
            <person name="Birren B."/>
        </authorList>
    </citation>
    <scope>NUCLEOTIDE SEQUENCE</scope>
    <source>
        <strain evidence="2">ATCC 64411</strain>
    </source>
</reference>
<organism evidence="3 4">
    <name type="scientific">Magnaporthiopsis poae (strain ATCC 64411 / 73-15)</name>
    <name type="common">Kentucky bluegrass fungus</name>
    <name type="synonym">Magnaporthe poae</name>
    <dbReference type="NCBI Taxonomy" id="644358"/>
    <lineage>
        <taxon>Eukaryota</taxon>
        <taxon>Fungi</taxon>
        <taxon>Dikarya</taxon>
        <taxon>Ascomycota</taxon>
        <taxon>Pezizomycotina</taxon>
        <taxon>Sordariomycetes</taxon>
        <taxon>Sordariomycetidae</taxon>
        <taxon>Magnaporthales</taxon>
        <taxon>Magnaporthaceae</taxon>
        <taxon>Magnaporthiopsis</taxon>
    </lineage>
</organism>
<gene>
    <name evidence="2" type="ORF">MAPG_10750</name>
</gene>
<reference evidence="4" key="2">
    <citation type="submission" date="2010-05" db="EMBL/GenBank/DDBJ databases">
        <title>The genome sequence of Magnaporthe poae strain ATCC 64411.</title>
        <authorList>
            <person name="Ma L.-J."/>
            <person name="Dead R."/>
            <person name="Young S."/>
            <person name="Zeng Q."/>
            <person name="Koehrsen M."/>
            <person name="Alvarado L."/>
            <person name="Berlin A."/>
            <person name="Chapman S.B."/>
            <person name="Chen Z."/>
            <person name="Freedman E."/>
            <person name="Gellesch M."/>
            <person name="Goldberg J."/>
            <person name="Griggs A."/>
            <person name="Gujja S."/>
            <person name="Heilman E.R."/>
            <person name="Heiman D."/>
            <person name="Hepburn T."/>
            <person name="Howarth C."/>
            <person name="Jen D."/>
            <person name="Larson L."/>
            <person name="Mehta T."/>
            <person name="Neiman D."/>
            <person name="Pearson M."/>
            <person name="Roberts A."/>
            <person name="Saif S."/>
            <person name="Shea T."/>
            <person name="Shenoy N."/>
            <person name="Sisk P."/>
            <person name="Stolte C."/>
            <person name="Sykes S."/>
            <person name="Walk T."/>
            <person name="White J."/>
            <person name="Yandava C."/>
            <person name="Haas B."/>
            <person name="Nusbaum C."/>
            <person name="Birren B."/>
        </authorList>
    </citation>
    <scope>NUCLEOTIDE SEQUENCE [LARGE SCALE GENOMIC DNA]</scope>
    <source>
        <strain evidence="4">ATCC 64411 / 73-15</strain>
    </source>
</reference>
<proteinExistence type="predicted"/>
<evidence type="ECO:0000256" key="1">
    <source>
        <dbReference type="SAM" id="MobiDB-lite"/>
    </source>
</evidence>
<reference evidence="3" key="4">
    <citation type="journal article" date="2015" name="G3 (Bethesda)">
        <title>Genome sequences of three phytopathogenic species of the Magnaporthaceae family of fungi.</title>
        <authorList>
            <person name="Okagaki L.H."/>
            <person name="Nunes C.C."/>
            <person name="Sailsbery J."/>
            <person name="Clay B."/>
            <person name="Brown D."/>
            <person name="John T."/>
            <person name="Oh Y."/>
            <person name="Young N."/>
            <person name="Fitzgerald M."/>
            <person name="Haas B.J."/>
            <person name="Zeng Q."/>
            <person name="Young S."/>
            <person name="Adiconis X."/>
            <person name="Fan L."/>
            <person name="Levin J.Z."/>
            <person name="Mitchell T.K."/>
            <person name="Okubara P.A."/>
            <person name="Farman M.L."/>
            <person name="Kohn L.M."/>
            <person name="Birren B."/>
            <person name="Ma L.-J."/>
            <person name="Dean R.A."/>
        </authorList>
    </citation>
    <scope>NUCLEOTIDE SEQUENCE</scope>
    <source>
        <strain evidence="3">ATCC 64411 / 73-15</strain>
    </source>
</reference>
<reference evidence="2" key="3">
    <citation type="submission" date="2011-03" db="EMBL/GenBank/DDBJ databases">
        <title>Annotation of Magnaporthe poae ATCC 64411.</title>
        <authorList>
            <person name="Ma L.-J."/>
            <person name="Dead R."/>
            <person name="Young S.K."/>
            <person name="Zeng Q."/>
            <person name="Gargeya S."/>
            <person name="Fitzgerald M."/>
            <person name="Haas B."/>
            <person name="Abouelleil A."/>
            <person name="Alvarado L."/>
            <person name="Arachchi H.M."/>
            <person name="Berlin A."/>
            <person name="Brown A."/>
            <person name="Chapman S.B."/>
            <person name="Chen Z."/>
            <person name="Dunbar C."/>
            <person name="Freedman E."/>
            <person name="Gearin G."/>
            <person name="Gellesch M."/>
            <person name="Goldberg J."/>
            <person name="Griggs A."/>
            <person name="Gujja S."/>
            <person name="Heiman D."/>
            <person name="Howarth C."/>
            <person name="Larson L."/>
            <person name="Lui A."/>
            <person name="MacDonald P.J.P."/>
            <person name="Mehta T."/>
            <person name="Montmayeur A."/>
            <person name="Murphy C."/>
            <person name="Neiman D."/>
            <person name="Pearson M."/>
            <person name="Priest M."/>
            <person name="Roberts A."/>
            <person name="Saif S."/>
            <person name="Shea T."/>
            <person name="Shenoy N."/>
            <person name="Sisk P."/>
            <person name="Stolte C."/>
            <person name="Sykes S."/>
            <person name="Yandava C."/>
            <person name="Wortman J."/>
            <person name="Nusbaum C."/>
            <person name="Birren B."/>
        </authorList>
    </citation>
    <scope>NUCLEOTIDE SEQUENCE</scope>
    <source>
        <strain evidence="2">ATCC 64411</strain>
    </source>
</reference>
<evidence type="ECO:0000313" key="2">
    <source>
        <dbReference type="EMBL" id="KLU91802.1"/>
    </source>
</evidence>
<dbReference type="EnsemblFungi" id="MAPG_10750T0">
    <property type="protein sequence ID" value="MAPG_10750T0"/>
    <property type="gene ID" value="MAPG_10750"/>
</dbReference>
<dbReference type="EMBL" id="ADBL01002656">
    <property type="status" value="NOT_ANNOTATED_CDS"/>
    <property type="molecule type" value="Genomic_DNA"/>
</dbReference>
<dbReference type="Proteomes" id="UP000011715">
    <property type="component" value="Unassembled WGS sequence"/>
</dbReference>
<feature type="compositionally biased region" description="Polar residues" evidence="1">
    <location>
        <begin position="1"/>
        <end position="12"/>
    </location>
</feature>
<evidence type="ECO:0000313" key="4">
    <source>
        <dbReference type="Proteomes" id="UP000011715"/>
    </source>
</evidence>
<sequence length="71" mass="7501">MVPGQVTLNRVSSGLGDGDDWLKHPTKTADELTPRGSRLERQGPGGSAALDERQSAGTTRSWRVDGAGRLA</sequence>
<evidence type="ECO:0000313" key="3">
    <source>
        <dbReference type="EnsemblFungi" id="MAPG_10750T0"/>
    </source>
</evidence>
<protein>
    <submittedName>
        <fullName evidence="2 3">Uncharacterized protein</fullName>
    </submittedName>
</protein>
<reference evidence="3" key="5">
    <citation type="submission" date="2015-06" db="UniProtKB">
        <authorList>
            <consortium name="EnsemblFungi"/>
        </authorList>
    </citation>
    <scope>IDENTIFICATION</scope>
    <source>
        <strain evidence="3">ATCC 64411</strain>
    </source>
</reference>
<feature type="compositionally biased region" description="Basic and acidic residues" evidence="1">
    <location>
        <begin position="20"/>
        <end position="41"/>
    </location>
</feature>
<dbReference type="AlphaFoldDB" id="A0A0C4EDF2"/>
<dbReference type="EMBL" id="GL876978">
    <property type="protein sequence ID" value="KLU91802.1"/>
    <property type="molecule type" value="Genomic_DNA"/>
</dbReference>
<dbReference type="VEuPathDB" id="FungiDB:MAPG_10750"/>
<keyword evidence="4" id="KW-1185">Reference proteome</keyword>
<name>A0A0C4EDF2_MAGP6</name>
<feature type="region of interest" description="Disordered" evidence="1">
    <location>
        <begin position="1"/>
        <end position="71"/>
    </location>
</feature>
<accession>A0A0C4EDF2</accession>